<keyword evidence="1" id="KW-1133">Transmembrane helix</keyword>
<name>A0ABY5HHA0_9GAMM</name>
<feature type="domain" description="DUF1468" evidence="2">
    <location>
        <begin position="18"/>
        <end position="154"/>
    </location>
</feature>
<dbReference type="EMBL" id="CP073347">
    <property type="protein sequence ID" value="UTW11212.1"/>
    <property type="molecule type" value="Genomic_DNA"/>
</dbReference>
<sequence length="164" mass="17394">MAIQPTLRLAEWCTVALFVGLILLVFQQIATDMAAQGIASGGPYDNGAAYPQGVAIILGVLVLVQAGLLVAGRKVASETTSWGELVRPAALIALFALYLGMLGWLGYHIATPLMLAGVMLLCGLRRPVAIILPTLGVSFGLAWIFEAWLKIVLPGGIFHLNIAW</sequence>
<evidence type="ECO:0000313" key="4">
    <source>
        <dbReference type="Proteomes" id="UP001058461"/>
    </source>
</evidence>
<evidence type="ECO:0000313" key="3">
    <source>
        <dbReference type="EMBL" id="UTW11212.1"/>
    </source>
</evidence>
<feature type="transmembrane region" description="Helical" evidence="1">
    <location>
        <begin position="12"/>
        <end position="30"/>
    </location>
</feature>
<evidence type="ECO:0000259" key="2">
    <source>
        <dbReference type="Pfam" id="PF07331"/>
    </source>
</evidence>
<reference evidence="3" key="1">
    <citation type="submission" date="2021-04" db="EMBL/GenBank/DDBJ databases">
        <title>Oceanospirillales bacteria with DddD are important DMSP degraders in coastal seawater.</title>
        <authorList>
            <person name="Liu J."/>
        </authorList>
    </citation>
    <scope>NUCLEOTIDE SEQUENCE</scope>
    <source>
        <strain evidence="3">D13-1</strain>
    </source>
</reference>
<accession>A0ABY5HHA0</accession>
<feature type="transmembrane region" description="Helical" evidence="1">
    <location>
        <begin position="130"/>
        <end position="149"/>
    </location>
</feature>
<dbReference type="Pfam" id="PF07331">
    <property type="entry name" value="TctB"/>
    <property type="match status" value="1"/>
</dbReference>
<feature type="transmembrane region" description="Helical" evidence="1">
    <location>
        <begin position="50"/>
        <end position="71"/>
    </location>
</feature>
<keyword evidence="4" id="KW-1185">Reference proteome</keyword>
<keyword evidence="1" id="KW-0472">Membrane</keyword>
<dbReference type="Proteomes" id="UP001058461">
    <property type="component" value="Chromosome"/>
</dbReference>
<organism evidence="3 4">
    <name type="scientific">Marinobacterium rhizophilum</name>
    <dbReference type="NCBI Taxonomy" id="420402"/>
    <lineage>
        <taxon>Bacteria</taxon>
        <taxon>Pseudomonadati</taxon>
        <taxon>Pseudomonadota</taxon>
        <taxon>Gammaproteobacteria</taxon>
        <taxon>Oceanospirillales</taxon>
        <taxon>Oceanospirillaceae</taxon>
        <taxon>Marinobacterium</taxon>
    </lineage>
</organism>
<protein>
    <submittedName>
        <fullName evidence="3">Tripartite tricarboxylate transporter TctB family protein</fullName>
    </submittedName>
</protein>
<dbReference type="RefSeq" id="WP_255853250.1">
    <property type="nucleotide sequence ID" value="NZ_CP073347.1"/>
</dbReference>
<dbReference type="InterPro" id="IPR009936">
    <property type="entry name" value="DUF1468"/>
</dbReference>
<gene>
    <name evidence="3" type="ORF">KDW95_18360</name>
</gene>
<evidence type="ECO:0000256" key="1">
    <source>
        <dbReference type="SAM" id="Phobius"/>
    </source>
</evidence>
<feature type="transmembrane region" description="Helical" evidence="1">
    <location>
        <begin position="91"/>
        <end position="110"/>
    </location>
</feature>
<keyword evidence="1" id="KW-0812">Transmembrane</keyword>
<proteinExistence type="predicted"/>